<dbReference type="OrthoDB" id="489040at2"/>
<name>A0A0W0WBI5_9GAMM</name>
<comment type="caution">
    <text evidence="1">The sequence shown here is derived from an EMBL/GenBank/DDBJ whole genome shotgun (WGS) entry which is preliminary data.</text>
</comment>
<organism evidence="1 2">
    <name type="scientific">Legionella maceachernii</name>
    <dbReference type="NCBI Taxonomy" id="466"/>
    <lineage>
        <taxon>Bacteria</taxon>
        <taxon>Pseudomonadati</taxon>
        <taxon>Pseudomonadota</taxon>
        <taxon>Gammaproteobacteria</taxon>
        <taxon>Legionellales</taxon>
        <taxon>Legionellaceae</taxon>
        <taxon>Legionella</taxon>
    </lineage>
</organism>
<accession>A0A0W0WBI5</accession>
<dbReference type="EMBL" id="LNYL01000022">
    <property type="protein sequence ID" value="KTD29680.1"/>
    <property type="molecule type" value="Genomic_DNA"/>
</dbReference>
<reference evidence="1 2" key="1">
    <citation type="submission" date="2015-11" db="EMBL/GenBank/DDBJ databases">
        <title>Genomic analysis of 38 Legionella species identifies large and diverse effector repertoires.</title>
        <authorList>
            <person name="Burstein D."/>
            <person name="Amaro F."/>
            <person name="Zusman T."/>
            <person name="Lifshitz Z."/>
            <person name="Cohen O."/>
            <person name="Gilbert J.A."/>
            <person name="Pupko T."/>
            <person name="Shuman H.A."/>
            <person name="Segal G."/>
        </authorList>
    </citation>
    <scope>NUCLEOTIDE SEQUENCE [LARGE SCALE GENOMIC DNA]</scope>
    <source>
        <strain evidence="1 2">PX-1-G2-E2</strain>
    </source>
</reference>
<dbReference type="STRING" id="466.Lmac_0855"/>
<gene>
    <name evidence="1" type="ORF">Lmac_0855</name>
</gene>
<keyword evidence="2" id="KW-1185">Reference proteome</keyword>
<evidence type="ECO:0000313" key="2">
    <source>
        <dbReference type="Proteomes" id="UP000054908"/>
    </source>
</evidence>
<protein>
    <submittedName>
        <fullName evidence="1">Uncharacterized protein</fullName>
    </submittedName>
</protein>
<dbReference type="RefSeq" id="WP_058451666.1">
    <property type="nucleotide sequence ID" value="NZ_CAAAIB010000015.1"/>
</dbReference>
<dbReference type="AlphaFoldDB" id="A0A0W0WBI5"/>
<sequence length="133" mass="14835">MSEIFVFGSNLLGIHKKGAAFHALKHYGAILGQGVGLQGNFYAIPTKETPARSLDLVQINKFVADFLNFAYYTPEHTFLVTQIGCGLAGWHPNQIAPMFRLVKWMGNVKITQEFANFIENSSDFPHIITTFSI</sequence>
<proteinExistence type="predicted"/>
<evidence type="ECO:0000313" key="1">
    <source>
        <dbReference type="EMBL" id="KTD29680.1"/>
    </source>
</evidence>
<dbReference type="Proteomes" id="UP000054908">
    <property type="component" value="Unassembled WGS sequence"/>
</dbReference>
<dbReference type="PATRIC" id="fig|466.6.peg.913"/>